<dbReference type="RefSeq" id="WP_027890449.1">
    <property type="nucleotide sequence ID" value="NZ_JACJLZ010000010.1"/>
</dbReference>
<evidence type="ECO:0000313" key="3">
    <source>
        <dbReference type="Proteomes" id="UP000215383"/>
    </source>
</evidence>
<sequence>MKKDYRNKILHHEVFKRCCEEIEKEERNRIFCKHDINHLLDVARLMMILNVKEDLNIDEEIIYATALLHDTGRHLQYRFGIGHEISSFFIATEILRDFNFNKKEKCKILNAILNHRDKRVSKEKNLNGLLYRADKMSRACFCCKAEKLCNWPDNKKNLSMKY</sequence>
<dbReference type="GeneID" id="78506854"/>
<reference evidence="2 3" key="1">
    <citation type="submission" date="2017-06" db="EMBL/GenBank/DDBJ databases">
        <authorList>
            <consortium name="Pathogen Informatics"/>
        </authorList>
    </citation>
    <scope>NUCLEOTIDE SEQUENCE [LARGE SCALE GENOMIC DNA]</scope>
    <source>
        <strain evidence="2 3">NCTC10570</strain>
    </source>
</reference>
<dbReference type="CDD" id="cd00077">
    <property type="entry name" value="HDc"/>
    <property type="match status" value="1"/>
</dbReference>
<proteinExistence type="predicted"/>
<name>A0A239TJD7_9FIRM</name>
<dbReference type="GO" id="GO:0016787">
    <property type="term" value="F:hydrolase activity"/>
    <property type="evidence" value="ECO:0007669"/>
    <property type="project" value="UniProtKB-KW"/>
</dbReference>
<protein>
    <submittedName>
        <fullName evidence="2">Predicted HD superfamily hydrolase</fullName>
    </submittedName>
</protein>
<organism evidence="2 3">
    <name type="scientific">Megamonas hypermegale</name>
    <dbReference type="NCBI Taxonomy" id="158847"/>
    <lineage>
        <taxon>Bacteria</taxon>
        <taxon>Bacillati</taxon>
        <taxon>Bacillota</taxon>
        <taxon>Negativicutes</taxon>
        <taxon>Selenomonadales</taxon>
        <taxon>Selenomonadaceae</taxon>
        <taxon>Megamonas</taxon>
    </lineage>
</organism>
<keyword evidence="3" id="KW-1185">Reference proteome</keyword>
<evidence type="ECO:0000259" key="1">
    <source>
        <dbReference type="SMART" id="SM00471"/>
    </source>
</evidence>
<feature type="domain" description="HD/PDEase" evidence="1">
    <location>
        <begin position="31"/>
        <end position="148"/>
    </location>
</feature>
<dbReference type="Pfam" id="PF01966">
    <property type="entry name" value="HD"/>
    <property type="match status" value="1"/>
</dbReference>
<evidence type="ECO:0000313" key="2">
    <source>
        <dbReference type="EMBL" id="SNU97867.1"/>
    </source>
</evidence>
<dbReference type="EMBL" id="LT906446">
    <property type="protein sequence ID" value="SNU97867.1"/>
    <property type="molecule type" value="Genomic_DNA"/>
</dbReference>
<gene>
    <name evidence="2" type="ORF">SAMEA4364220_00830</name>
</gene>
<accession>A0A239TJD7</accession>
<dbReference type="InterPro" id="IPR003607">
    <property type="entry name" value="HD/PDEase_dom"/>
</dbReference>
<dbReference type="AlphaFoldDB" id="A0A239TJD7"/>
<keyword evidence="2" id="KW-0378">Hydrolase</keyword>
<dbReference type="Proteomes" id="UP000215383">
    <property type="component" value="Chromosome 1"/>
</dbReference>
<dbReference type="SUPFAM" id="SSF109604">
    <property type="entry name" value="HD-domain/PDEase-like"/>
    <property type="match status" value="1"/>
</dbReference>
<dbReference type="SMART" id="SM00471">
    <property type="entry name" value="HDc"/>
    <property type="match status" value="1"/>
</dbReference>
<dbReference type="InterPro" id="IPR006674">
    <property type="entry name" value="HD_domain"/>
</dbReference>
<dbReference type="Gene3D" id="1.10.3210.10">
    <property type="entry name" value="Hypothetical protein af1432"/>
    <property type="match status" value="1"/>
</dbReference>